<gene>
    <name evidence="1" type="ORF">IQ276_14990</name>
</gene>
<name>A0A8J6ZXG6_DESMC</name>
<accession>A0A8J6ZXG6</accession>
<dbReference type="AlphaFoldDB" id="A0A8J6ZXG6"/>
<evidence type="ECO:0000313" key="2">
    <source>
        <dbReference type="Proteomes" id="UP000622533"/>
    </source>
</evidence>
<dbReference type="SUPFAM" id="SSF53335">
    <property type="entry name" value="S-adenosyl-L-methionine-dependent methyltransferases"/>
    <property type="match status" value="1"/>
</dbReference>
<comment type="caution">
    <text evidence="1">The sequence shown here is derived from an EMBL/GenBank/DDBJ whole genome shotgun (WGS) entry which is preliminary data.</text>
</comment>
<organism evidence="1 2">
    <name type="scientific">Desmonostoc muscorum LEGE 12446</name>
    <dbReference type="NCBI Taxonomy" id="1828758"/>
    <lineage>
        <taxon>Bacteria</taxon>
        <taxon>Bacillati</taxon>
        <taxon>Cyanobacteriota</taxon>
        <taxon>Cyanophyceae</taxon>
        <taxon>Nostocales</taxon>
        <taxon>Nostocaceae</taxon>
        <taxon>Desmonostoc</taxon>
    </lineage>
</organism>
<evidence type="ECO:0000313" key="1">
    <source>
        <dbReference type="EMBL" id="MBE9023689.1"/>
    </source>
</evidence>
<dbReference type="EMBL" id="JADEXS010000184">
    <property type="protein sequence ID" value="MBE9023689.1"/>
    <property type="molecule type" value="Genomic_DNA"/>
</dbReference>
<dbReference type="InterPro" id="IPR029063">
    <property type="entry name" value="SAM-dependent_MTases_sf"/>
</dbReference>
<proteinExistence type="predicted"/>
<reference evidence="1" key="1">
    <citation type="submission" date="2020-10" db="EMBL/GenBank/DDBJ databases">
        <authorList>
            <person name="Castelo-Branco R."/>
            <person name="Eusebio N."/>
            <person name="Adriana R."/>
            <person name="Vieira A."/>
            <person name="Brugerolle De Fraissinette N."/>
            <person name="Rezende De Castro R."/>
            <person name="Schneider M.P."/>
            <person name="Vasconcelos V."/>
            <person name="Leao P.N."/>
        </authorList>
    </citation>
    <scope>NUCLEOTIDE SEQUENCE</scope>
    <source>
        <strain evidence="1">LEGE 12446</strain>
    </source>
</reference>
<dbReference type="Gene3D" id="3.40.50.150">
    <property type="entry name" value="Vaccinia Virus protein VP39"/>
    <property type="match status" value="1"/>
</dbReference>
<dbReference type="RefSeq" id="WP_193917501.1">
    <property type="nucleotide sequence ID" value="NZ_JADEXS020000001.1"/>
</dbReference>
<evidence type="ECO:0008006" key="3">
    <source>
        <dbReference type="Google" id="ProtNLM"/>
    </source>
</evidence>
<keyword evidence="2" id="KW-1185">Reference proteome</keyword>
<dbReference type="Proteomes" id="UP000622533">
    <property type="component" value="Unassembled WGS sequence"/>
</dbReference>
<protein>
    <recommendedName>
        <fullName evidence="3">DNA methylase adenine-specific domain-containing protein</fullName>
    </recommendedName>
</protein>
<sequence length="284" mass="31687">MVLKSTFEHGWLLSKLLKLDYEYQGRWEQWRWTMETGELPKEIPQTDFLDLGHPQVLQMLSSCLQSITTGGCGSPSRFIPYFTDWLLYALGHPSIAKLPHEPEGCNGASNRLIQELELKLLISCPFDYFGNLLAANRYGQSRAKFYPTPTWTARTMAIAAVDSSAAIAPFHIYEPALGTGRLALEMSNYAISLTGWEWDSLLIKIASLNFMLYAPYLALPIPSLGGDLVIGDTLSGKGISFIRPNLKYETPASTPKPKLNNSLLINGIKYENTKAENMLQGSLF</sequence>